<dbReference type="SUPFAM" id="SSF51735">
    <property type="entry name" value="NAD(P)-binding Rossmann-fold domains"/>
    <property type="match status" value="1"/>
</dbReference>
<keyword evidence="1" id="KW-0560">Oxidoreductase</keyword>
<dbReference type="InterPro" id="IPR028971">
    <property type="entry name" value="NAD-GDH_cat"/>
</dbReference>
<dbReference type="Pfam" id="PF21075">
    <property type="entry name" value="GDH_ACT1"/>
    <property type="match status" value="1"/>
</dbReference>
<dbReference type="InterPro" id="IPR049064">
    <property type="entry name" value="NAD_Glu_DH_ACT3"/>
</dbReference>
<dbReference type="InterPro" id="IPR049056">
    <property type="entry name" value="NAD_Glu_DH_HM3"/>
</dbReference>
<protein>
    <submittedName>
        <fullName evidence="7">Glutamate dehydrogenase</fullName>
    </submittedName>
</protein>
<dbReference type="InterPro" id="IPR049062">
    <property type="entry name" value="NAD_Glu_DH_ACT2"/>
</dbReference>
<dbReference type="Proteomes" id="UP000056905">
    <property type="component" value="Chromosome"/>
</dbReference>
<keyword evidence="8" id="KW-1185">Reference proteome</keyword>
<feature type="domain" description="NAD-specific glutamate dehydrogenase C-terminal" evidence="3">
    <location>
        <begin position="1267"/>
        <end position="1611"/>
    </location>
</feature>
<evidence type="ECO:0000313" key="7">
    <source>
        <dbReference type="EMBL" id="ALL14866.1"/>
    </source>
</evidence>
<proteinExistence type="predicted"/>
<evidence type="ECO:0000259" key="6">
    <source>
        <dbReference type="Pfam" id="PF21077"/>
    </source>
</evidence>
<dbReference type="KEGG" id="chq:AQ619_16665"/>
<dbReference type="InterPro" id="IPR007780">
    <property type="entry name" value="NAD_Glu_DH_bac"/>
</dbReference>
<dbReference type="PIRSF" id="PIRSF036761">
    <property type="entry name" value="GDH_Mll4104"/>
    <property type="match status" value="1"/>
</dbReference>
<dbReference type="Pfam" id="PF21079">
    <property type="entry name" value="GDH_HM2"/>
    <property type="match status" value="1"/>
</dbReference>
<dbReference type="Gene3D" id="3.40.50.720">
    <property type="entry name" value="NAD(P)-binding Rossmann-like Domain"/>
    <property type="match status" value="1"/>
</dbReference>
<feature type="domain" description="NAD-glutamate dehydrogenase ACT2" evidence="5">
    <location>
        <begin position="400"/>
        <end position="488"/>
    </location>
</feature>
<evidence type="ECO:0000259" key="2">
    <source>
        <dbReference type="Pfam" id="PF05088"/>
    </source>
</evidence>
<organism evidence="7 8">
    <name type="scientific">Caulobacter henricii</name>
    <dbReference type="NCBI Taxonomy" id="69395"/>
    <lineage>
        <taxon>Bacteria</taxon>
        <taxon>Pseudomonadati</taxon>
        <taxon>Pseudomonadota</taxon>
        <taxon>Alphaproteobacteria</taxon>
        <taxon>Caulobacterales</taxon>
        <taxon>Caulobacteraceae</taxon>
        <taxon>Caulobacter</taxon>
    </lineage>
</organism>
<evidence type="ECO:0000259" key="5">
    <source>
        <dbReference type="Pfam" id="PF21076"/>
    </source>
</evidence>
<accession>A0A0N7JI07</accession>
<name>A0A0N7JI07_9CAUL</name>
<dbReference type="InterPro" id="IPR046346">
    <property type="entry name" value="Aminoacid_DH-like_N_sf"/>
</dbReference>
<dbReference type="GO" id="GO:0006538">
    <property type="term" value="P:L-glutamate catabolic process"/>
    <property type="evidence" value="ECO:0007669"/>
    <property type="project" value="InterPro"/>
</dbReference>
<dbReference type="Pfam" id="PF21076">
    <property type="entry name" value="GDH_ACT2"/>
    <property type="match status" value="1"/>
</dbReference>
<dbReference type="GO" id="GO:0004069">
    <property type="term" value="F:L-aspartate:2-oxoglutarate aminotransferase activity"/>
    <property type="evidence" value="ECO:0007669"/>
    <property type="project" value="InterPro"/>
</dbReference>
<dbReference type="InterPro" id="IPR024727">
    <property type="entry name" value="NAD_Glu_DH_N_ACT1"/>
</dbReference>
<sequence>MVGAKNDPQIQGPGSGQLISAFAQALGTSVESLPAQAAHFLAQAQDDWSADELPGFDAGDTAVALADFWRFGETVADVNEPAIRLRPACKPDGTSLRGDLLEIIQQDRPFLVDSIMGAVAEAGFQVRAMFHPVAEVGGQRRSMIQIYLAPVGEDREAALIQAVSEALADVRLAVQDFEAMRNLMRRTITELRDTKVAIPAEERAEDLDFLDWLADDHFVFLGARVYDYPRTSDGGYAAEEPLDRPEGNLGVLRDEVRTVLRRGSEPAILSRQIRDHIEIGDPIVVAKSNLRSRVHRRGYMDYVGVRRYGADGKPSGEVRFVGLFTAEAYETRAYDVPLIRRKVARVLESASKDPDSHNGKRLRNILETWPRDELFQTDTDQLLSMALGVLHLYDRPRVSLFSRRDPFDRFISALLFVPRERYDSGVRERAGKLLAEAFGGRVSAYYPSFTDAPLARVHFIIGVTPGDHREPDMAQLEAAIAETARTWEDRFDAAIRDGGAPGRVGSTLARYAGAFPPGYRDQYDAAEALADIEVIDALTEGEAVRVRAFRRPEDSAKTFRFKLYRPTAAAPLADVLPILEHMGLKALIEDGHKVSPVGDGGEPAPVWVHEFVLADEQGEHLTFGDVKLAFEAAFVAIWTGRAESDGFNRLVLELGIGWREAALIRGLARYRQQSGLDPSQGVQEQALADHPGVSRLILDLFQTKFDPAILVDLPTRKEQAKAVEAKISEALQAVESLDADRVLRRIAALVGAIQRTNFYQPGADGQPKPYISFKIASRELEDLPAPKPYREIFISAPHIEGVHLRFGPVARGGLRWSDRRDDFRTEVLGLVKAQQVKNAVIVPVGSKGGFYPKQLPRGGTPEAVRNEAIRAYKTFLSGLLDITDNIDADNRVVPPPSVVVHDGEDPYLVVAADKGTATFSDIANGVAEDYGFWLGDAFASGGSVGYDHKVMGITARGAWEAVKRHFREMGKDIQTQPFTVVGVGDMSGDVFGNGMLLSKQTRLLAAFDHRHIFLDPNPDTASSWEERDRMFKLPRSSWDDYDRSKISPGGGVFARSLKSIPLSAEVRALFEIKAEAVSPAELMTAILTSKAELLYLGGIGTYVKARGESHADAGDKANDAVRVNGSELRVKVVGEGANLGLTQAGRIEFAAAGGHINTDAIDNSAGVDSSDHEVNIKILTGLLERAGELDRPSRNILLASMTDDVAHHVLEHNYDQTLALTLLESDATSEVDSQIRYMVNLESRGRLDRKVEGLPTNTVLLERGAAGKGLTRPELAVLLAYGKLDLFDEIVASNAPDDPWFEATLRGYFPAALDRYADQMQKHRLKREIIATVVGNQMVNMCGPTFATRLKAAAGCDVTALVTGFTAARRILGADALWAQVGALDNHASAAGQTALYKALAYALRSLTFWLARRAFRDKASVKTLVDNYGPAVAELRDMTPAVLSPYEQKAVAKRVKGYVAEGAPEALAQAVAALQPLTIAADLVDLAGGSSWTVKAVARLYHQAGAAFGFDRLRGAAGSFVGGDAFERLAVRRLIEDLLSEQTAITQAVLKFSANAQAGEDELSAKAAVTSWAALRMDRVRSAKRTVEDIETAGGGWTFAKLTIANAALRELANAG</sequence>
<reference evidence="7 8" key="1">
    <citation type="submission" date="2015-10" db="EMBL/GenBank/DDBJ databases">
        <title>Conservation of the essential genome among Caulobacter and Brevundimonas species.</title>
        <authorList>
            <person name="Scott D."/>
            <person name="Ely B."/>
        </authorList>
    </citation>
    <scope>NUCLEOTIDE SEQUENCE [LARGE SCALE GENOMIC DNA]</scope>
    <source>
        <strain evidence="7 8">CB4</strain>
    </source>
</reference>
<evidence type="ECO:0000259" key="4">
    <source>
        <dbReference type="Pfam" id="PF21075"/>
    </source>
</evidence>
<dbReference type="STRING" id="69395.AQ619_16665"/>
<dbReference type="InterPro" id="IPR036291">
    <property type="entry name" value="NAD(P)-bd_dom_sf"/>
</dbReference>
<dbReference type="Pfam" id="PF21077">
    <property type="entry name" value="GDH_ACT3"/>
    <property type="match status" value="1"/>
</dbReference>
<dbReference type="GO" id="GO:0004352">
    <property type="term" value="F:glutamate dehydrogenase (NAD+) activity"/>
    <property type="evidence" value="ECO:0007669"/>
    <property type="project" value="InterPro"/>
</dbReference>
<dbReference type="SUPFAM" id="SSF53223">
    <property type="entry name" value="Aminoacid dehydrogenase-like, N-terminal domain"/>
    <property type="match status" value="1"/>
</dbReference>
<evidence type="ECO:0000256" key="1">
    <source>
        <dbReference type="ARBA" id="ARBA00023002"/>
    </source>
</evidence>
<dbReference type="InterPro" id="IPR048381">
    <property type="entry name" value="GDH_C"/>
</dbReference>
<feature type="domain" description="NAD-glutamate dehydrogenase catalytic" evidence="2">
    <location>
        <begin position="726"/>
        <end position="1221"/>
    </location>
</feature>
<gene>
    <name evidence="7" type="ORF">AQ619_16665</name>
</gene>
<dbReference type="OrthoDB" id="9758052at2"/>
<dbReference type="InterPro" id="IPR049059">
    <property type="entry name" value="NAD_Glu_DH_HM1"/>
</dbReference>
<dbReference type="RefSeq" id="WP_062150279.1">
    <property type="nucleotide sequence ID" value="NZ_CP013002.1"/>
</dbReference>
<feature type="domain" description="NAD-glutamate dehydrogenase ACT3" evidence="6">
    <location>
        <begin position="545"/>
        <end position="622"/>
    </location>
</feature>
<dbReference type="Pfam" id="PF21073">
    <property type="entry name" value="GDH_HM1"/>
    <property type="match status" value="1"/>
</dbReference>
<feature type="domain" description="NAD-glutamate dehydrogenase N-terminal ACT1" evidence="4">
    <location>
        <begin position="40"/>
        <end position="140"/>
    </location>
</feature>
<evidence type="ECO:0000259" key="3">
    <source>
        <dbReference type="Pfam" id="PF21074"/>
    </source>
</evidence>
<dbReference type="Pfam" id="PF21074">
    <property type="entry name" value="GDH_C"/>
    <property type="match status" value="1"/>
</dbReference>
<dbReference type="InterPro" id="IPR049058">
    <property type="entry name" value="NAD_Glu_DH_HM2"/>
</dbReference>
<dbReference type="Pfam" id="PF05088">
    <property type="entry name" value="Bac_GDH_CD"/>
    <property type="match status" value="1"/>
</dbReference>
<dbReference type="EMBL" id="CP013002">
    <property type="protein sequence ID" value="ALL14866.1"/>
    <property type="molecule type" value="Genomic_DNA"/>
</dbReference>
<dbReference type="PANTHER" id="PTHR43403">
    <property type="entry name" value="NAD-SPECIFIC GLUTAMATE DEHYDROGENASE"/>
    <property type="match status" value="1"/>
</dbReference>
<evidence type="ECO:0000313" key="8">
    <source>
        <dbReference type="Proteomes" id="UP000056905"/>
    </source>
</evidence>
<dbReference type="Pfam" id="PF21078">
    <property type="entry name" value="GDH_HM3"/>
    <property type="match status" value="1"/>
</dbReference>
<dbReference type="PANTHER" id="PTHR43403:SF1">
    <property type="entry name" value="NAD-SPECIFIC GLUTAMATE DEHYDROGENASE"/>
    <property type="match status" value="1"/>
</dbReference>